<evidence type="ECO:0000313" key="3">
    <source>
        <dbReference type="Proteomes" id="UP000602510"/>
    </source>
</evidence>
<keyword evidence="3" id="KW-1185">Reference proteome</keyword>
<proteinExistence type="predicted"/>
<evidence type="ECO:0000313" key="2">
    <source>
        <dbReference type="EMBL" id="KAF4148189.1"/>
    </source>
</evidence>
<sequence length="94" mass="10151">MTKNVSVGLIVEPDNNRVSTLEGLAGICHPSEHLSVDDIDNFAAVISSPHPEELLIGSPLGSVDEREGTLSSRALIRWQLNEMNRASTLETLVS</sequence>
<accession>A0A833X1E8</accession>
<name>A0A833X1E8_PHYIN</name>
<gene>
    <name evidence="1" type="ORF">GN244_ATG02292</name>
    <name evidence="2" type="ORF">GN958_ATG02613</name>
</gene>
<dbReference type="Proteomes" id="UP000704712">
    <property type="component" value="Unassembled WGS sequence"/>
</dbReference>
<comment type="caution">
    <text evidence="1">The sequence shown here is derived from an EMBL/GenBank/DDBJ whole genome shotgun (WGS) entry which is preliminary data.</text>
</comment>
<evidence type="ECO:0000313" key="1">
    <source>
        <dbReference type="EMBL" id="KAF4045381.1"/>
    </source>
</evidence>
<organism evidence="1 3">
    <name type="scientific">Phytophthora infestans</name>
    <name type="common">Potato late blight agent</name>
    <name type="synonym">Botrytis infestans</name>
    <dbReference type="NCBI Taxonomy" id="4787"/>
    <lineage>
        <taxon>Eukaryota</taxon>
        <taxon>Sar</taxon>
        <taxon>Stramenopiles</taxon>
        <taxon>Oomycota</taxon>
        <taxon>Peronosporomycetes</taxon>
        <taxon>Peronosporales</taxon>
        <taxon>Peronosporaceae</taxon>
        <taxon>Phytophthora</taxon>
    </lineage>
</organism>
<protein>
    <submittedName>
        <fullName evidence="1">Uncharacterized protein</fullName>
    </submittedName>
</protein>
<dbReference type="EMBL" id="WSZM01000050">
    <property type="protein sequence ID" value="KAF4045381.1"/>
    <property type="molecule type" value="Genomic_DNA"/>
</dbReference>
<dbReference type="AlphaFoldDB" id="A0A833X1E8"/>
<dbReference type="Proteomes" id="UP000602510">
    <property type="component" value="Unassembled WGS sequence"/>
</dbReference>
<reference evidence="1" key="1">
    <citation type="submission" date="2020-04" db="EMBL/GenBank/DDBJ databases">
        <title>Hybrid Assembly of Korean Phytophthora infestans isolates.</title>
        <authorList>
            <person name="Prokchorchik M."/>
            <person name="Lee Y."/>
            <person name="Seo J."/>
            <person name="Cho J.-H."/>
            <person name="Park Y.-E."/>
            <person name="Jang D.-C."/>
            <person name="Im J.-S."/>
            <person name="Choi J.-G."/>
            <person name="Park H.-J."/>
            <person name="Lee G.-B."/>
            <person name="Lee Y.-G."/>
            <person name="Hong S.-Y."/>
            <person name="Cho K."/>
            <person name="Sohn K.H."/>
        </authorList>
    </citation>
    <scope>NUCLEOTIDE SEQUENCE</scope>
    <source>
        <strain evidence="1">KR_1_A1</strain>
        <strain evidence="2">KR_2_A2</strain>
    </source>
</reference>
<dbReference type="EMBL" id="JAACNO010000326">
    <property type="protein sequence ID" value="KAF4148189.1"/>
    <property type="molecule type" value="Genomic_DNA"/>
</dbReference>